<dbReference type="PROSITE" id="PS50072">
    <property type="entry name" value="CSA_PPIASE_2"/>
    <property type="match status" value="1"/>
</dbReference>
<dbReference type="PANTHER" id="PTHR45625:SF4">
    <property type="entry name" value="PEPTIDYLPROLYL ISOMERASE DOMAIN AND WD REPEAT-CONTAINING PROTEIN 1"/>
    <property type="match status" value="1"/>
</dbReference>
<reference evidence="6 7" key="1">
    <citation type="submission" date="2019-01" db="EMBL/GenBank/DDBJ databases">
        <title>Lacunisphaera sp. strain TWA-58.</title>
        <authorList>
            <person name="Chen W.-M."/>
        </authorList>
    </citation>
    <scope>NUCLEOTIDE SEQUENCE [LARGE SCALE GENOMIC DNA]</scope>
    <source>
        <strain evidence="6 7">TWA-58</strain>
    </source>
</reference>
<protein>
    <recommendedName>
        <fullName evidence="1">peptidylprolyl isomerase</fullName>
        <ecNumber evidence="1">5.2.1.8</ecNumber>
    </recommendedName>
</protein>
<proteinExistence type="predicted"/>
<name>A0A4Q1C588_9BACT</name>
<keyword evidence="4" id="KW-0732">Signal</keyword>
<dbReference type="EMBL" id="SDHX01000002">
    <property type="protein sequence ID" value="RXK53580.1"/>
    <property type="molecule type" value="Genomic_DNA"/>
</dbReference>
<dbReference type="PANTHER" id="PTHR45625">
    <property type="entry name" value="PEPTIDYL-PROLYL CIS-TRANS ISOMERASE-RELATED"/>
    <property type="match status" value="1"/>
</dbReference>
<sequence length="382" mass="41194">MRFLKPLAFLALALCATLLPATEPLGPGLYAEFTTPRGVFVAELDYQRVPMTVTSFVGLAEGTIAARDGQPFYTGLKWFRVVPGFVIQGGDPDHYANRDNDKDTAHYTFPDEFVPGRHHDAAGVLSMANAGPDTNSTQFFVTLGDSTRLNYLHSVFGRVHLGLEVLPLVQADDPFSIRIIRVGEAARAFQADAATFQALVAKAKKYSGAAEPGPTAHFDDPDKLIPAEPPRAKAFNFKLANYERATGRKIFARLSGSAPPAAEDELAGAYMKALATKLGTVRDGVLVAFFAPDDWRVWIGDDLVPVFLGRPVADGDLGEGGKLHDAKEALLTAALKAGDEAYAAQKASAEKSGREPPPPAQHLKLQVDALLDALLLRFEPKR</sequence>
<evidence type="ECO:0000256" key="1">
    <source>
        <dbReference type="ARBA" id="ARBA00013194"/>
    </source>
</evidence>
<dbReference type="Gene3D" id="2.40.100.10">
    <property type="entry name" value="Cyclophilin-like"/>
    <property type="match status" value="1"/>
</dbReference>
<dbReference type="AlphaFoldDB" id="A0A4Q1C588"/>
<evidence type="ECO:0000313" key="7">
    <source>
        <dbReference type="Proteomes" id="UP000290218"/>
    </source>
</evidence>
<evidence type="ECO:0000256" key="3">
    <source>
        <dbReference type="ARBA" id="ARBA00023235"/>
    </source>
</evidence>
<organism evidence="6 7">
    <name type="scientific">Oleiharenicola lentus</name>
    <dbReference type="NCBI Taxonomy" id="2508720"/>
    <lineage>
        <taxon>Bacteria</taxon>
        <taxon>Pseudomonadati</taxon>
        <taxon>Verrucomicrobiota</taxon>
        <taxon>Opitutia</taxon>
        <taxon>Opitutales</taxon>
        <taxon>Opitutaceae</taxon>
        <taxon>Oleiharenicola</taxon>
    </lineage>
</organism>
<gene>
    <name evidence="6" type="ORF">ESB00_17975</name>
</gene>
<dbReference type="SUPFAM" id="SSF50891">
    <property type="entry name" value="Cyclophilin-like"/>
    <property type="match status" value="1"/>
</dbReference>
<dbReference type="RefSeq" id="WP_129049400.1">
    <property type="nucleotide sequence ID" value="NZ_SDHX01000002.1"/>
</dbReference>
<dbReference type="InterPro" id="IPR002130">
    <property type="entry name" value="Cyclophilin-type_PPIase_dom"/>
</dbReference>
<dbReference type="Proteomes" id="UP000290218">
    <property type="component" value="Unassembled WGS sequence"/>
</dbReference>
<keyword evidence="7" id="KW-1185">Reference proteome</keyword>
<dbReference type="InterPro" id="IPR044666">
    <property type="entry name" value="Cyclophilin_A-like"/>
</dbReference>
<keyword evidence="2" id="KW-0697">Rotamase</keyword>
<dbReference type="Pfam" id="PF00160">
    <property type="entry name" value="Pro_isomerase"/>
    <property type="match status" value="1"/>
</dbReference>
<dbReference type="EC" id="5.2.1.8" evidence="1"/>
<dbReference type="PRINTS" id="PR00153">
    <property type="entry name" value="CSAPPISMRASE"/>
</dbReference>
<evidence type="ECO:0000259" key="5">
    <source>
        <dbReference type="PROSITE" id="PS50072"/>
    </source>
</evidence>
<dbReference type="OrthoDB" id="9807797at2"/>
<accession>A0A4Q1C588</accession>
<feature type="domain" description="PPIase cyclophilin-type" evidence="5">
    <location>
        <begin position="35"/>
        <end position="171"/>
    </location>
</feature>
<dbReference type="InterPro" id="IPR029000">
    <property type="entry name" value="Cyclophilin-like_dom_sf"/>
</dbReference>
<keyword evidence="3 6" id="KW-0413">Isomerase</keyword>
<feature type="chain" id="PRO_5020523542" description="peptidylprolyl isomerase" evidence="4">
    <location>
        <begin position="22"/>
        <end position="382"/>
    </location>
</feature>
<dbReference type="CDD" id="cd00317">
    <property type="entry name" value="cyclophilin"/>
    <property type="match status" value="1"/>
</dbReference>
<comment type="caution">
    <text evidence="6">The sequence shown here is derived from an EMBL/GenBank/DDBJ whole genome shotgun (WGS) entry which is preliminary data.</text>
</comment>
<feature type="signal peptide" evidence="4">
    <location>
        <begin position="1"/>
        <end position="21"/>
    </location>
</feature>
<evidence type="ECO:0000256" key="4">
    <source>
        <dbReference type="SAM" id="SignalP"/>
    </source>
</evidence>
<dbReference type="GO" id="GO:0003755">
    <property type="term" value="F:peptidyl-prolyl cis-trans isomerase activity"/>
    <property type="evidence" value="ECO:0007669"/>
    <property type="project" value="UniProtKB-KW"/>
</dbReference>
<evidence type="ECO:0000256" key="2">
    <source>
        <dbReference type="ARBA" id="ARBA00023110"/>
    </source>
</evidence>
<evidence type="ECO:0000313" key="6">
    <source>
        <dbReference type="EMBL" id="RXK53580.1"/>
    </source>
</evidence>